<evidence type="ECO:0000313" key="1">
    <source>
        <dbReference type="EMBL" id="PPQ31541.1"/>
    </source>
</evidence>
<name>A0A2S6NAC1_RHOGL</name>
<dbReference type="Proteomes" id="UP000239724">
    <property type="component" value="Unassembled WGS sequence"/>
</dbReference>
<keyword evidence="2" id="KW-1185">Reference proteome</keyword>
<organism evidence="1 2">
    <name type="scientific">Rhodopila globiformis</name>
    <name type="common">Rhodopseudomonas globiformis</name>
    <dbReference type="NCBI Taxonomy" id="1071"/>
    <lineage>
        <taxon>Bacteria</taxon>
        <taxon>Pseudomonadati</taxon>
        <taxon>Pseudomonadota</taxon>
        <taxon>Alphaproteobacteria</taxon>
        <taxon>Acetobacterales</taxon>
        <taxon>Acetobacteraceae</taxon>
        <taxon>Rhodopila</taxon>
    </lineage>
</organism>
<evidence type="ECO:0000313" key="2">
    <source>
        <dbReference type="Proteomes" id="UP000239724"/>
    </source>
</evidence>
<dbReference type="EMBL" id="NHRY01000189">
    <property type="protein sequence ID" value="PPQ31541.1"/>
    <property type="molecule type" value="Genomic_DNA"/>
</dbReference>
<dbReference type="OrthoDB" id="8780661at2"/>
<proteinExistence type="predicted"/>
<accession>A0A2S6NAC1</accession>
<dbReference type="RefSeq" id="WP_104520073.1">
    <property type="nucleotide sequence ID" value="NZ_NHRY01000189.1"/>
</dbReference>
<protein>
    <submittedName>
        <fullName evidence="1">Uncharacterized protein</fullName>
    </submittedName>
</protein>
<reference evidence="1 2" key="1">
    <citation type="journal article" date="2018" name="Arch. Microbiol.">
        <title>New insights into the metabolic potential of the phototrophic purple bacterium Rhodopila globiformis DSM 161(T) from its draft genome sequence and evidence for a vanadium-dependent nitrogenase.</title>
        <authorList>
            <person name="Imhoff J.F."/>
            <person name="Rahn T."/>
            <person name="Kunzel S."/>
            <person name="Neulinger S.C."/>
        </authorList>
    </citation>
    <scope>NUCLEOTIDE SEQUENCE [LARGE SCALE GENOMIC DNA]</scope>
    <source>
        <strain evidence="1 2">DSM 161</strain>
    </source>
</reference>
<gene>
    <name evidence="1" type="ORF">CCS01_17290</name>
</gene>
<comment type="caution">
    <text evidence="1">The sequence shown here is derived from an EMBL/GenBank/DDBJ whole genome shotgun (WGS) entry which is preliminary data.</text>
</comment>
<sequence>MSDAQTRPRAFFDLFIDGQATQDDVDDHVSAWHDSGDEEQRPLAEFLGMTEEEYGIWMMDRRLLPELALARRPGAPTIVSLITDRVRRMRAGNDPLDRTALFSLGHWLKARGIDA</sequence>
<dbReference type="AlphaFoldDB" id="A0A2S6NAC1"/>